<evidence type="ECO:0000313" key="4">
    <source>
        <dbReference type="EnsemblFungi" id="MAPG_10156T0"/>
    </source>
</evidence>
<reference evidence="4" key="4">
    <citation type="journal article" date="2015" name="G3 (Bethesda)">
        <title>Genome sequences of three phytopathogenic species of the Magnaporthaceae family of fungi.</title>
        <authorList>
            <person name="Okagaki L.H."/>
            <person name="Nunes C.C."/>
            <person name="Sailsbery J."/>
            <person name="Clay B."/>
            <person name="Brown D."/>
            <person name="John T."/>
            <person name="Oh Y."/>
            <person name="Young N."/>
            <person name="Fitzgerald M."/>
            <person name="Haas B.J."/>
            <person name="Zeng Q."/>
            <person name="Young S."/>
            <person name="Adiconis X."/>
            <person name="Fan L."/>
            <person name="Levin J.Z."/>
            <person name="Mitchell T.K."/>
            <person name="Okubara P.A."/>
            <person name="Farman M.L."/>
            <person name="Kohn L.M."/>
            <person name="Birren B."/>
            <person name="Ma L.-J."/>
            <person name="Dean R.A."/>
        </authorList>
    </citation>
    <scope>NUCLEOTIDE SEQUENCE</scope>
    <source>
        <strain evidence="4">ATCC 64411 / 73-15</strain>
    </source>
</reference>
<gene>
    <name evidence="3" type="ORF">MAPG_10156</name>
</gene>
<keyword evidence="5" id="KW-1185">Reference proteome</keyword>
<reference evidence="4" key="5">
    <citation type="submission" date="2015-06" db="UniProtKB">
        <authorList>
            <consortium name="EnsemblFungi"/>
        </authorList>
    </citation>
    <scope>IDENTIFICATION</scope>
    <source>
        <strain evidence="4">ATCC 64411</strain>
    </source>
</reference>
<feature type="region of interest" description="Disordered" evidence="2">
    <location>
        <begin position="1"/>
        <end position="67"/>
    </location>
</feature>
<feature type="compositionally biased region" description="Polar residues" evidence="2">
    <location>
        <begin position="42"/>
        <end position="51"/>
    </location>
</feature>
<reference evidence="3" key="1">
    <citation type="submission" date="2010-05" db="EMBL/GenBank/DDBJ databases">
        <title>The Genome Sequence of Magnaporthe poae strain ATCC 64411.</title>
        <authorList>
            <consortium name="The Broad Institute Genome Sequencing Platform"/>
            <consortium name="Broad Institute Genome Sequencing Center for Infectious Disease"/>
            <person name="Ma L.-J."/>
            <person name="Dead R."/>
            <person name="Young S."/>
            <person name="Zeng Q."/>
            <person name="Koehrsen M."/>
            <person name="Alvarado L."/>
            <person name="Berlin A."/>
            <person name="Chapman S.B."/>
            <person name="Chen Z."/>
            <person name="Freedman E."/>
            <person name="Gellesch M."/>
            <person name="Goldberg J."/>
            <person name="Griggs A."/>
            <person name="Gujja S."/>
            <person name="Heilman E.R."/>
            <person name="Heiman D."/>
            <person name="Hepburn T."/>
            <person name="Howarth C."/>
            <person name="Jen D."/>
            <person name="Larson L."/>
            <person name="Mehta T."/>
            <person name="Neiman D."/>
            <person name="Pearson M."/>
            <person name="Roberts A."/>
            <person name="Saif S."/>
            <person name="Shea T."/>
            <person name="Shenoy N."/>
            <person name="Sisk P."/>
            <person name="Stolte C."/>
            <person name="Sykes S."/>
            <person name="Walk T."/>
            <person name="White J."/>
            <person name="Yandava C."/>
            <person name="Haas B."/>
            <person name="Nusbaum C."/>
            <person name="Birren B."/>
        </authorList>
    </citation>
    <scope>NUCLEOTIDE SEQUENCE</scope>
    <source>
        <strain evidence="3">ATCC 64411</strain>
    </source>
</reference>
<evidence type="ECO:0000313" key="5">
    <source>
        <dbReference type="Proteomes" id="UP000011715"/>
    </source>
</evidence>
<dbReference type="eggNOG" id="ENOG502RYCS">
    <property type="taxonomic scope" value="Eukaryota"/>
</dbReference>
<dbReference type="InterPro" id="IPR044053">
    <property type="entry name" value="AsaB-like"/>
</dbReference>
<organism evidence="4 5">
    <name type="scientific">Magnaporthiopsis poae (strain ATCC 64411 / 73-15)</name>
    <name type="common">Kentucky bluegrass fungus</name>
    <name type="synonym">Magnaporthe poae</name>
    <dbReference type="NCBI Taxonomy" id="644358"/>
    <lineage>
        <taxon>Eukaryota</taxon>
        <taxon>Fungi</taxon>
        <taxon>Dikarya</taxon>
        <taxon>Ascomycota</taxon>
        <taxon>Pezizomycotina</taxon>
        <taxon>Sordariomycetes</taxon>
        <taxon>Sordariomycetidae</taxon>
        <taxon>Magnaporthales</taxon>
        <taxon>Magnaporthaceae</taxon>
        <taxon>Magnaporthiopsis</taxon>
    </lineage>
</organism>
<reference evidence="3" key="3">
    <citation type="submission" date="2011-03" db="EMBL/GenBank/DDBJ databases">
        <title>Annotation of Magnaporthe poae ATCC 64411.</title>
        <authorList>
            <person name="Ma L.-J."/>
            <person name="Dead R."/>
            <person name="Young S.K."/>
            <person name="Zeng Q."/>
            <person name="Gargeya S."/>
            <person name="Fitzgerald M."/>
            <person name="Haas B."/>
            <person name="Abouelleil A."/>
            <person name="Alvarado L."/>
            <person name="Arachchi H.M."/>
            <person name="Berlin A."/>
            <person name="Brown A."/>
            <person name="Chapman S.B."/>
            <person name="Chen Z."/>
            <person name="Dunbar C."/>
            <person name="Freedman E."/>
            <person name="Gearin G."/>
            <person name="Gellesch M."/>
            <person name="Goldberg J."/>
            <person name="Griggs A."/>
            <person name="Gujja S."/>
            <person name="Heiman D."/>
            <person name="Howarth C."/>
            <person name="Larson L."/>
            <person name="Lui A."/>
            <person name="MacDonald P.J.P."/>
            <person name="Mehta T."/>
            <person name="Montmayeur A."/>
            <person name="Murphy C."/>
            <person name="Neiman D."/>
            <person name="Pearson M."/>
            <person name="Priest M."/>
            <person name="Roberts A."/>
            <person name="Saif S."/>
            <person name="Shea T."/>
            <person name="Shenoy N."/>
            <person name="Sisk P."/>
            <person name="Stolte C."/>
            <person name="Sykes S."/>
            <person name="Yandava C."/>
            <person name="Wortman J."/>
            <person name="Nusbaum C."/>
            <person name="Birren B."/>
        </authorList>
    </citation>
    <scope>NUCLEOTIDE SEQUENCE</scope>
    <source>
        <strain evidence="3">ATCC 64411</strain>
    </source>
</reference>
<dbReference type="EMBL" id="ADBL01002614">
    <property type="status" value="NOT_ANNOTATED_CDS"/>
    <property type="molecule type" value="Genomic_DNA"/>
</dbReference>
<evidence type="ECO:0008006" key="6">
    <source>
        <dbReference type="Google" id="ProtNLM"/>
    </source>
</evidence>
<protein>
    <recommendedName>
        <fullName evidence="6">Methyltransferase</fullName>
    </recommendedName>
</protein>
<dbReference type="EMBL" id="GL876977">
    <property type="protein sequence ID" value="KLU91638.1"/>
    <property type="molecule type" value="Genomic_DNA"/>
</dbReference>
<sequence length="340" mass="38302">MGGAVQPEQQQHHLSPVFSPNKPSKHKSSKMATAAVQLPSPALNQGAPTVRQQQTPKQPQQQQQKRDVRATLNFYKPNADGSPPHPTYIDRPETFDRPNEPHDVLIRDVRGATADEGKSHTLDGSGFQFHKHVAAEKEFVDDDKIRAGYYAETEQLLKDVTGATRVFIFDHTIRRPPPPTASLTTRLTRGPVQRVHIDQSYSASLSRVPHHLPDEAETLLRGRVQIINVWRPIRRVDRDPLAVAEAASVSDADLIPTGLIYPDRKGETLQVRYNQEQKWWYKSAMEPGEVLLIKCFDSKEDGRARRVPHTAFVDPTADVDAPARESIEVRALVFHPEDRE</sequence>
<reference evidence="5" key="2">
    <citation type="submission" date="2010-05" db="EMBL/GenBank/DDBJ databases">
        <title>The genome sequence of Magnaporthe poae strain ATCC 64411.</title>
        <authorList>
            <person name="Ma L.-J."/>
            <person name="Dead R."/>
            <person name="Young S."/>
            <person name="Zeng Q."/>
            <person name="Koehrsen M."/>
            <person name="Alvarado L."/>
            <person name="Berlin A."/>
            <person name="Chapman S.B."/>
            <person name="Chen Z."/>
            <person name="Freedman E."/>
            <person name="Gellesch M."/>
            <person name="Goldberg J."/>
            <person name="Griggs A."/>
            <person name="Gujja S."/>
            <person name="Heilman E.R."/>
            <person name="Heiman D."/>
            <person name="Hepburn T."/>
            <person name="Howarth C."/>
            <person name="Jen D."/>
            <person name="Larson L."/>
            <person name="Mehta T."/>
            <person name="Neiman D."/>
            <person name="Pearson M."/>
            <person name="Roberts A."/>
            <person name="Saif S."/>
            <person name="Shea T."/>
            <person name="Shenoy N."/>
            <person name="Sisk P."/>
            <person name="Stolte C."/>
            <person name="Sykes S."/>
            <person name="Walk T."/>
            <person name="White J."/>
            <person name="Yandava C."/>
            <person name="Haas B."/>
            <person name="Nusbaum C."/>
            <person name="Birren B."/>
        </authorList>
    </citation>
    <scope>NUCLEOTIDE SEQUENCE [LARGE SCALE GENOMIC DNA]</scope>
    <source>
        <strain evidence="5">ATCC 64411 / 73-15</strain>
    </source>
</reference>
<evidence type="ECO:0000313" key="3">
    <source>
        <dbReference type="EMBL" id="KLU91638.1"/>
    </source>
</evidence>
<evidence type="ECO:0000256" key="1">
    <source>
        <dbReference type="ARBA" id="ARBA00023604"/>
    </source>
</evidence>
<dbReference type="OrthoDB" id="412788at2759"/>
<dbReference type="OMA" id="KNGFQIY"/>
<dbReference type="PANTHER" id="PTHR34598">
    <property type="entry name" value="BLL6449 PROTEIN"/>
    <property type="match status" value="1"/>
</dbReference>
<dbReference type="PANTHER" id="PTHR34598:SF3">
    <property type="entry name" value="OXIDOREDUCTASE AN1597"/>
    <property type="match status" value="1"/>
</dbReference>
<dbReference type="NCBIfam" id="NF041278">
    <property type="entry name" value="CmcJ_NvfI_EfuI"/>
    <property type="match status" value="1"/>
</dbReference>
<dbReference type="AlphaFoldDB" id="A0A0C4EBU7"/>
<dbReference type="STRING" id="644358.A0A0C4EBU7"/>
<accession>A0A0C4EBU7</accession>
<comment type="similarity">
    <text evidence="1">Belongs to the asaB hydroxylase/desaturase family.</text>
</comment>
<dbReference type="GO" id="GO:0016491">
    <property type="term" value="F:oxidoreductase activity"/>
    <property type="evidence" value="ECO:0007669"/>
    <property type="project" value="InterPro"/>
</dbReference>
<dbReference type="Proteomes" id="UP000011715">
    <property type="component" value="Unassembled WGS sequence"/>
</dbReference>
<feature type="compositionally biased region" description="Low complexity" evidence="2">
    <location>
        <begin position="52"/>
        <end position="63"/>
    </location>
</feature>
<name>A0A0C4EBU7_MAGP6</name>
<evidence type="ECO:0000256" key="2">
    <source>
        <dbReference type="SAM" id="MobiDB-lite"/>
    </source>
</evidence>
<dbReference type="VEuPathDB" id="FungiDB:MAPG_10156"/>
<proteinExistence type="inferred from homology"/>
<dbReference type="EnsemblFungi" id="MAPG_10156T0">
    <property type="protein sequence ID" value="MAPG_10156T0"/>
    <property type="gene ID" value="MAPG_10156"/>
</dbReference>